<name>A0A836KLX1_9TRYP</name>
<evidence type="ECO:0000256" key="1">
    <source>
        <dbReference type="SAM" id="MobiDB-lite"/>
    </source>
</evidence>
<feature type="compositionally biased region" description="Polar residues" evidence="1">
    <location>
        <begin position="475"/>
        <end position="486"/>
    </location>
</feature>
<feature type="region of interest" description="Disordered" evidence="1">
    <location>
        <begin position="453"/>
        <end position="493"/>
    </location>
</feature>
<evidence type="ECO:0000313" key="2">
    <source>
        <dbReference type="EMBL" id="KAG5479196.1"/>
    </source>
</evidence>
<feature type="region of interest" description="Disordered" evidence="1">
    <location>
        <begin position="98"/>
        <end position="117"/>
    </location>
</feature>
<accession>A0A836KLX1</accession>
<dbReference type="EMBL" id="JAFHLR010000022">
    <property type="protein sequence ID" value="KAG5479196.1"/>
    <property type="molecule type" value="Genomic_DNA"/>
</dbReference>
<dbReference type="Proteomes" id="UP000674143">
    <property type="component" value="Chromosome 22"/>
</dbReference>
<dbReference type="InterPro" id="IPR014710">
    <property type="entry name" value="RmlC-like_jellyroll"/>
</dbReference>
<evidence type="ECO:0000313" key="3">
    <source>
        <dbReference type="Proteomes" id="UP000674143"/>
    </source>
</evidence>
<sequence length="742" mass="79974">MPALGGPTVAEQVAALPPLSQLLCIHPPESATRKTKVPQKAPTRPLSRCAGVSGFAKASSSQIRPACAPQQPSSQSLAAAARAPTSLAVTANVAAPVSSSGAHEESQPPTAPSTPLLARNAGGLREWRRVQQSLQLPLTYRAEEEIHLSLRLLRSLPLFAPLQDDDLLTLAETMQVIEVSGAGTVLLRKPPADDTGYVPSGAGAPASAAAVAPPNELPLSSPSLEMSRTPQLLDDEEEPDASEQVWTIPAAHLFNYFKEQIRRGQPPSLPPVCTQGGVDSDVDNALTPIALSKATQVTVQRSSPQSVAEVARELTTDMNTAPLFSRGKHTSGDDSEEDGHGAFVLVLLRGHCRLKWPRERGLTEDATATSLWQSYELQVGDAMGYSLIWGALPPAAEYVTSEASTLLVVSPEGRTAEVAARLRRVLHRANEAVLRGQQRFLAQELRARLFDSDDTASGKTHAASICGNEEPEGSRPQNPVTATGAETASAVGDPEAPSIASLLETAARNLIPIRVPAQAVLFREGLTPVKECAIYFLVDGGLAVVRRVWSQDQQRLLSERAQLVRALTPATGICPPLAHLPATDCMEVTQLRPGDYCGDLAYLDEDPDHVASLDAEWTAAYWQSTLAQPSTSPHHAGSRCGAHSQLSDDVTRCASDGDHCSLYRRHRATVVTKQASSLYVLLPHAADNALVGPVLQRMRDRIHRDYVGYRETFAEYEKMYRWALYKERVMCDVSQKAPVNFR</sequence>
<gene>
    <name evidence="2" type="ORF">LSCM4_01785</name>
</gene>
<dbReference type="AlphaFoldDB" id="A0A836KLX1"/>
<organism evidence="2 3">
    <name type="scientific">Leishmania orientalis</name>
    <dbReference type="NCBI Taxonomy" id="2249476"/>
    <lineage>
        <taxon>Eukaryota</taxon>
        <taxon>Discoba</taxon>
        <taxon>Euglenozoa</taxon>
        <taxon>Kinetoplastea</taxon>
        <taxon>Metakinetoplastina</taxon>
        <taxon>Trypanosomatida</taxon>
        <taxon>Trypanosomatidae</taxon>
        <taxon>Leishmaniinae</taxon>
        <taxon>Leishmania</taxon>
    </lineage>
</organism>
<dbReference type="Gene3D" id="2.60.120.10">
    <property type="entry name" value="Jelly Rolls"/>
    <property type="match status" value="2"/>
</dbReference>
<keyword evidence="3" id="KW-1185">Reference proteome</keyword>
<dbReference type="RefSeq" id="XP_067063289.1">
    <property type="nucleotide sequence ID" value="XM_067203830.1"/>
</dbReference>
<comment type="caution">
    <text evidence="2">The sequence shown here is derived from an EMBL/GenBank/DDBJ whole genome shotgun (WGS) entry which is preliminary data.</text>
</comment>
<dbReference type="KEGG" id="loi:92357764"/>
<proteinExistence type="predicted"/>
<reference evidence="2 3" key="1">
    <citation type="submission" date="2021-02" db="EMBL/GenBank/DDBJ databases">
        <title>Leishmania (Mundinia) orientalis Genome sequencing and assembly.</title>
        <authorList>
            <person name="Almutairi H."/>
            <person name="Gatherer D."/>
        </authorList>
    </citation>
    <scope>NUCLEOTIDE SEQUENCE [LARGE SCALE GENOMIC DNA]</scope>
    <source>
        <strain evidence="2">LSCM4</strain>
    </source>
</reference>
<protein>
    <submittedName>
        <fullName evidence="2">Uncharacterized protein</fullName>
    </submittedName>
</protein>
<dbReference type="GeneID" id="92357764"/>
<feature type="compositionally biased region" description="Low complexity" evidence="1">
    <location>
        <begin position="198"/>
        <end position="227"/>
    </location>
</feature>
<feature type="region of interest" description="Disordered" evidence="1">
    <location>
        <begin position="196"/>
        <end position="238"/>
    </location>
</feature>